<organism evidence="1 2">
    <name type="scientific">Streptomyces hintoniae</name>
    <dbReference type="NCBI Taxonomy" id="3075521"/>
    <lineage>
        <taxon>Bacteria</taxon>
        <taxon>Bacillati</taxon>
        <taxon>Actinomycetota</taxon>
        <taxon>Actinomycetes</taxon>
        <taxon>Kitasatosporales</taxon>
        <taxon>Streptomycetaceae</taxon>
        <taxon>Streptomyces</taxon>
    </lineage>
</organism>
<reference evidence="1" key="1">
    <citation type="submission" date="2024-05" db="EMBL/GenBank/DDBJ databases">
        <title>30 novel species of actinomycetes from the DSMZ collection.</title>
        <authorList>
            <person name="Nouioui I."/>
        </authorList>
    </citation>
    <scope>NUCLEOTIDE SEQUENCE</scope>
    <source>
        <strain evidence="1">DSM 41014</strain>
    </source>
</reference>
<proteinExistence type="predicted"/>
<evidence type="ECO:0000313" key="2">
    <source>
        <dbReference type="Proteomes" id="UP001180489"/>
    </source>
</evidence>
<dbReference type="EMBL" id="JAVRFF010000019">
    <property type="protein sequence ID" value="MDT0474034.1"/>
    <property type="molecule type" value="Genomic_DNA"/>
</dbReference>
<evidence type="ECO:0000313" key="1">
    <source>
        <dbReference type="EMBL" id="MDT0474034.1"/>
    </source>
</evidence>
<name>A0ABU2UL87_9ACTN</name>
<protein>
    <submittedName>
        <fullName evidence="1">Uncharacterized protein</fullName>
    </submittedName>
</protein>
<dbReference type="Proteomes" id="UP001180489">
    <property type="component" value="Unassembled WGS sequence"/>
</dbReference>
<sequence length="57" mass="6310">MAFPRRATAEPGQELKLAEAHPLRSTARWKVSPGSYSLALQVNGRRFPVIAFTVLDT</sequence>
<dbReference type="RefSeq" id="WP_311635706.1">
    <property type="nucleotide sequence ID" value="NZ_JAVRFF010000019.1"/>
</dbReference>
<keyword evidence="2" id="KW-1185">Reference proteome</keyword>
<gene>
    <name evidence="1" type="ORF">RM863_18055</name>
</gene>
<comment type="caution">
    <text evidence="1">The sequence shown here is derived from an EMBL/GenBank/DDBJ whole genome shotgun (WGS) entry which is preliminary data.</text>
</comment>
<accession>A0ABU2UL87</accession>